<protein>
    <recommendedName>
        <fullName evidence="4">TOG domain-containing protein</fullName>
    </recommendedName>
</protein>
<evidence type="ECO:0008006" key="4">
    <source>
        <dbReference type="Google" id="ProtNLM"/>
    </source>
</evidence>
<dbReference type="SUPFAM" id="SSF48371">
    <property type="entry name" value="ARM repeat"/>
    <property type="match status" value="1"/>
</dbReference>
<evidence type="ECO:0000313" key="3">
    <source>
        <dbReference type="Proteomes" id="UP000410492"/>
    </source>
</evidence>
<dbReference type="EMBL" id="CAACVG010004003">
    <property type="protein sequence ID" value="VEN38027.1"/>
    <property type="molecule type" value="Genomic_DNA"/>
</dbReference>
<sequence>MSPRETSCKNMQSSARSEKKNIFSDFVYQTNHKIRSAFTSGSSLALTTSEPIKHGKIGSSDSCTQTPKAEGRAKTIINKDAEIQTNFKSSTTINLSSPRKYFMFREQNAQIFREQNTQTSGTVITIKQASKMYDMYDRISPDSLSPRSSCSPKKRTIPDTKKLSPSESGLSLTELDQMPFNRKHTISNCLSRTVQPNDFKSGNLLTKTYLEKKNSSRHHITQAKSFDSTQCAKLRQKRSLKSQSYVEPHSYTQRDSHPNRFRVKNVLMSEPPVDYKHPVRYYCHLPSKLSPVRKAGDDFELVTPVQDARSYSFMSPTLSSVKKDQSLELQCIKNLISPIRKGRVSPRVGLKLSPKNSKRGSKTGSPKISPTDSPNNSPRDRPRSLRPISSPKTNANDKQVPYIDKNDATILRVTGNKPIPKNCIELQVTSSTEEMSNTLDTSISRTSECALSQAISRLRSKDWNLALRGLAEVVEICRLVEPEIVLPHMTTINQKMVELIKSQRSHVCRTACQAVGHLFEYVKDTRRPVSRSSTR</sequence>
<dbReference type="AlphaFoldDB" id="A0A653BSQ0"/>
<organism evidence="2 3">
    <name type="scientific">Callosobruchus maculatus</name>
    <name type="common">Southern cowpea weevil</name>
    <name type="synonym">Pulse bruchid</name>
    <dbReference type="NCBI Taxonomy" id="64391"/>
    <lineage>
        <taxon>Eukaryota</taxon>
        <taxon>Metazoa</taxon>
        <taxon>Ecdysozoa</taxon>
        <taxon>Arthropoda</taxon>
        <taxon>Hexapoda</taxon>
        <taxon>Insecta</taxon>
        <taxon>Pterygota</taxon>
        <taxon>Neoptera</taxon>
        <taxon>Endopterygota</taxon>
        <taxon>Coleoptera</taxon>
        <taxon>Polyphaga</taxon>
        <taxon>Cucujiformia</taxon>
        <taxon>Chrysomeloidea</taxon>
        <taxon>Chrysomelidae</taxon>
        <taxon>Bruchinae</taxon>
        <taxon>Bruchini</taxon>
        <taxon>Callosobruchus</taxon>
    </lineage>
</organism>
<dbReference type="OrthoDB" id="63891at2759"/>
<dbReference type="Proteomes" id="UP000410492">
    <property type="component" value="Unassembled WGS sequence"/>
</dbReference>
<evidence type="ECO:0000313" key="2">
    <source>
        <dbReference type="EMBL" id="VEN38027.1"/>
    </source>
</evidence>
<reference evidence="2 3" key="1">
    <citation type="submission" date="2019-01" db="EMBL/GenBank/DDBJ databases">
        <authorList>
            <person name="Sayadi A."/>
        </authorList>
    </citation>
    <scope>NUCLEOTIDE SEQUENCE [LARGE SCALE GENOMIC DNA]</scope>
</reference>
<evidence type="ECO:0000256" key="1">
    <source>
        <dbReference type="SAM" id="MobiDB-lite"/>
    </source>
</evidence>
<dbReference type="InterPro" id="IPR011989">
    <property type="entry name" value="ARM-like"/>
</dbReference>
<feature type="region of interest" description="Disordered" evidence="1">
    <location>
        <begin position="346"/>
        <end position="403"/>
    </location>
</feature>
<feature type="compositionally biased region" description="Polar residues" evidence="1">
    <location>
        <begin position="362"/>
        <end position="377"/>
    </location>
</feature>
<gene>
    <name evidence="2" type="ORF">CALMAC_LOCUS3059</name>
</gene>
<accession>A0A653BSQ0</accession>
<feature type="compositionally biased region" description="Low complexity" evidence="1">
    <location>
        <begin position="141"/>
        <end position="151"/>
    </location>
</feature>
<proteinExistence type="predicted"/>
<dbReference type="InterPro" id="IPR016024">
    <property type="entry name" value="ARM-type_fold"/>
</dbReference>
<dbReference type="Gene3D" id="1.25.10.10">
    <property type="entry name" value="Leucine-rich Repeat Variant"/>
    <property type="match status" value="1"/>
</dbReference>
<keyword evidence="3" id="KW-1185">Reference proteome</keyword>
<feature type="region of interest" description="Disordered" evidence="1">
    <location>
        <begin position="138"/>
        <end position="173"/>
    </location>
</feature>
<name>A0A653BSQ0_CALMS</name>